<sequence length="108" mass="12478">MIASAYKAFYQKNLEAWKKLPEFPIFSHANYIHENVYARYQNSLLISILTIICCAIHLSQTISFVLLAVLTVILVTVYSFHIRTSSSRSDCYGCVGRFYEVKRGFDRL</sequence>
<gene>
    <name evidence="2" type="ORF">L3Y34_006589</name>
</gene>
<evidence type="ECO:0000313" key="3">
    <source>
        <dbReference type="Proteomes" id="UP000827892"/>
    </source>
</evidence>
<evidence type="ECO:0000313" key="2">
    <source>
        <dbReference type="EMBL" id="ULT86946.1"/>
    </source>
</evidence>
<name>A0AAE9CY25_CAEBR</name>
<accession>A0AAE9CY25</accession>
<keyword evidence="1" id="KW-0472">Membrane</keyword>
<dbReference type="Proteomes" id="UP000827892">
    <property type="component" value="Chromosome V"/>
</dbReference>
<keyword evidence="1" id="KW-0812">Transmembrane</keyword>
<proteinExistence type="predicted"/>
<protein>
    <recommendedName>
        <fullName evidence="4">PRA1 family protein</fullName>
    </recommendedName>
</protein>
<evidence type="ECO:0008006" key="4">
    <source>
        <dbReference type="Google" id="ProtNLM"/>
    </source>
</evidence>
<organism evidence="2 3">
    <name type="scientific">Caenorhabditis briggsae</name>
    <dbReference type="NCBI Taxonomy" id="6238"/>
    <lineage>
        <taxon>Eukaryota</taxon>
        <taxon>Metazoa</taxon>
        <taxon>Ecdysozoa</taxon>
        <taxon>Nematoda</taxon>
        <taxon>Chromadorea</taxon>
        <taxon>Rhabditida</taxon>
        <taxon>Rhabditina</taxon>
        <taxon>Rhabditomorpha</taxon>
        <taxon>Rhabditoidea</taxon>
        <taxon>Rhabditidae</taxon>
        <taxon>Peloderinae</taxon>
        <taxon>Caenorhabditis</taxon>
    </lineage>
</organism>
<feature type="transmembrane region" description="Helical" evidence="1">
    <location>
        <begin position="45"/>
        <end position="78"/>
    </location>
</feature>
<evidence type="ECO:0000256" key="1">
    <source>
        <dbReference type="SAM" id="Phobius"/>
    </source>
</evidence>
<dbReference type="EMBL" id="CP090895">
    <property type="protein sequence ID" value="ULT86946.1"/>
    <property type="molecule type" value="Genomic_DNA"/>
</dbReference>
<keyword evidence="1" id="KW-1133">Transmembrane helix</keyword>
<reference evidence="2 3" key="1">
    <citation type="submission" date="2022-02" db="EMBL/GenBank/DDBJ databases">
        <title>Chromosome-level reference genomes for two strains of Caenorhabditis briggsae: an improved platform for comparative genomics.</title>
        <authorList>
            <person name="Stevens L."/>
            <person name="Andersen E.C."/>
        </authorList>
    </citation>
    <scope>NUCLEOTIDE SEQUENCE [LARGE SCALE GENOMIC DNA]</scope>
    <source>
        <strain evidence="2">QX1410_ONT</strain>
        <tissue evidence="2">Whole-organism</tissue>
    </source>
</reference>
<dbReference type="AlphaFoldDB" id="A0AAE9CY25"/>